<dbReference type="EMBL" id="JAOCQF010000005">
    <property type="protein sequence ID" value="MCT8331647.1"/>
    <property type="molecule type" value="Genomic_DNA"/>
</dbReference>
<comment type="caution">
    <text evidence="2">The sequence shown here is derived from an EMBL/GenBank/DDBJ whole genome shotgun (WGS) entry which is preliminary data.</text>
</comment>
<sequence length="40" mass="4517">MKPYLTVLPDSPDEALGDPEGREQASEDDLWLSRLVPDFN</sequence>
<reference evidence="3" key="1">
    <citation type="submission" date="2023-07" db="EMBL/GenBank/DDBJ databases">
        <title>Defluviimonas sediminis sp. nov., isolated from mangrove sediment.</title>
        <authorList>
            <person name="Liu L."/>
            <person name="Li J."/>
            <person name="Huang Y."/>
            <person name="Pan J."/>
            <person name="Li M."/>
        </authorList>
    </citation>
    <scope>NUCLEOTIDE SEQUENCE [LARGE SCALE GENOMIC DNA]</scope>
    <source>
        <strain evidence="3">FT324</strain>
    </source>
</reference>
<keyword evidence="3" id="KW-1185">Reference proteome</keyword>
<gene>
    <name evidence="2" type="ORF">N5I32_19190</name>
</gene>
<name>A0ABT2NRU7_9RHOB</name>
<evidence type="ECO:0000313" key="2">
    <source>
        <dbReference type="EMBL" id="MCT8331647.1"/>
    </source>
</evidence>
<accession>A0ABT2NRU7</accession>
<organism evidence="2 3">
    <name type="scientific">Albidovulum sediminis</name>
    <dbReference type="NCBI Taxonomy" id="3066345"/>
    <lineage>
        <taxon>Bacteria</taxon>
        <taxon>Pseudomonadati</taxon>
        <taxon>Pseudomonadota</taxon>
        <taxon>Alphaproteobacteria</taxon>
        <taxon>Rhodobacterales</taxon>
        <taxon>Paracoccaceae</taxon>
        <taxon>Albidovulum</taxon>
    </lineage>
</organism>
<feature type="region of interest" description="Disordered" evidence="1">
    <location>
        <begin position="1"/>
        <end position="40"/>
    </location>
</feature>
<evidence type="ECO:0000313" key="3">
    <source>
        <dbReference type="Proteomes" id="UP001205601"/>
    </source>
</evidence>
<dbReference type="Proteomes" id="UP001205601">
    <property type="component" value="Unassembled WGS sequence"/>
</dbReference>
<protein>
    <submittedName>
        <fullName evidence="2">Uncharacterized protein</fullName>
    </submittedName>
</protein>
<proteinExistence type="predicted"/>
<evidence type="ECO:0000256" key="1">
    <source>
        <dbReference type="SAM" id="MobiDB-lite"/>
    </source>
</evidence>